<proteinExistence type="predicted"/>
<dbReference type="KEGG" id="enn:FRE64_05660"/>
<evidence type="ECO:0000313" key="1">
    <source>
        <dbReference type="EMBL" id="QDZ39455.1"/>
    </source>
</evidence>
<dbReference type="EMBL" id="CP042326">
    <property type="protein sequence ID" value="QDZ39455.1"/>
    <property type="molecule type" value="Genomic_DNA"/>
</dbReference>
<keyword evidence="2" id="KW-1185">Reference proteome</keyword>
<dbReference type="Proteomes" id="UP000318453">
    <property type="component" value="Chromosome"/>
</dbReference>
<gene>
    <name evidence="1" type="ORF">FRE64_05660</name>
</gene>
<reference evidence="1" key="1">
    <citation type="submission" date="2019-08" db="EMBL/GenBank/DDBJ databases">
        <title>Carotenoids and Carotenoid Binding Proteins in the Halophilic Cyanobacterium Euhalothece sp. ZM00.</title>
        <authorList>
            <person name="Cho S.M."/>
            <person name="Song J.Y."/>
            <person name="Park Y.-I."/>
        </authorList>
    </citation>
    <scope>NUCLEOTIDE SEQUENCE [LARGE SCALE GENOMIC DNA]</scope>
    <source>
        <strain evidence="1">Z-M001</strain>
    </source>
</reference>
<organism evidence="1 2">
    <name type="scientific">Euhalothece natronophila Z-M001</name>
    <dbReference type="NCBI Taxonomy" id="522448"/>
    <lineage>
        <taxon>Bacteria</taxon>
        <taxon>Bacillati</taxon>
        <taxon>Cyanobacteriota</taxon>
        <taxon>Cyanophyceae</taxon>
        <taxon>Oscillatoriophycideae</taxon>
        <taxon>Chroococcales</taxon>
        <taxon>Halothecacae</taxon>
        <taxon>Halothece cluster</taxon>
        <taxon>Euhalothece</taxon>
    </lineage>
</organism>
<protein>
    <submittedName>
        <fullName evidence="1">Uncharacterized protein</fullName>
    </submittedName>
</protein>
<dbReference type="OrthoDB" id="515521at2"/>
<accession>A0A5B8NME4</accession>
<dbReference type="RefSeq" id="WP_146295057.1">
    <property type="nucleotide sequence ID" value="NZ_CP042326.1"/>
</dbReference>
<name>A0A5B8NME4_9CHRO</name>
<dbReference type="AlphaFoldDB" id="A0A5B8NME4"/>
<evidence type="ECO:0000313" key="2">
    <source>
        <dbReference type="Proteomes" id="UP000318453"/>
    </source>
</evidence>
<sequence>MLVVLLEEQILSPKQVCQNCLLADHSGLPRWRKGHLGCGRALRYLNNQQPELYECQMGFRLANLQSPSQDTVTLKSQ</sequence>